<comment type="caution">
    <text evidence="1">The sequence shown here is derived from an EMBL/GenBank/DDBJ whole genome shotgun (WGS) entry which is preliminary data.</text>
</comment>
<keyword evidence="2" id="KW-1185">Reference proteome</keyword>
<dbReference type="Proteomes" id="UP001139366">
    <property type="component" value="Unassembled WGS sequence"/>
</dbReference>
<sequence length="129" mass="14928">MELHFEDVALTIRAGDLDVPFGLKDEALFLTVRYHLLELLCSKTEIFCFGMAPDNTADGQDELLQNGIFYRIIGYEKNLGIDLENSAEEVLSAFHYLVENFQPRWTTIFVEEGRDKKEVTIELLYQEVF</sequence>
<protein>
    <submittedName>
        <fullName evidence="1">Uncharacterized protein</fullName>
    </submittedName>
</protein>
<dbReference type="EMBL" id="JAINUY010000001">
    <property type="protein sequence ID" value="MBZ4033891.1"/>
    <property type="molecule type" value="Genomic_DNA"/>
</dbReference>
<gene>
    <name evidence="1" type="ORF">K6T82_03885</name>
</gene>
<name>A0A9X1KQ89_9FLAO</name>
<proteinExistence type="predicted"/>
<evidence type="ECO:0000313" key="2">
    <source>
        <dbReference type="Proteomes" id="UP001139366"/>
    </source>
</evidence>
<reference evidence="1 2" key="1">
    <citation type="journal article" date="2023" name="Antonie Van Leeuwenhoek">
        <title>Flavobacterium potami sp. nov., a multi-metal resistance genes harbouring bacterium isolated from shallow river silt.</title>
        <authorList>
            <person name="Li S."/>
            <person name="Mao S."/>
            <person name="Mu W."/>
            <person name="Guo B."/>
            <person name="Li C."/>
            <person name="Zhu Q."/>
            <person name="Hou X."/>
            <person name="Zhao Y."/>
            <person name="Wei S."/>
            <person name="Liu H."/>
            <person name="Liu A."/>
        </authorList>
    </citation>
    <scope>NUCLEOTIDE SEQUENCE [LARGE SCALE GENOMIC DNA]</scope>
    <source>
        <strain evidence="1 2">17A</strain>
    </source>
</reference>
<accession>A0A9X1KQ89</accession>
<dbReference type="AlphaFoldDB" id="A0A9X1KQ89"/>
<organism evidence="1 2">
    <name type="scientific">Flavobacterium potami</name>
    <dbReference type="NCBI Taxonomy" id="2872310"/>
    <lineage>
        <taxon>Bacteria</taxon>
        <taxon>Pseudomonadati</taxon>
        <taxon>Bacteroidota</taxon>
        <taxon>Flavobacteriia</taxon>
        <taxon>Flavobacteriales</taxon>
        <taxon>Flavobacteriaceae</taxon>
        <taxon>Flavobacterium</taxon>
    </lineage>
</organism>
<evidence type="ECO:0000313" key="1">
    <source>
        <dbReference type="EMBL" id="MBZ4033891.1"/>
    </source>
</evidence>
<dbReference type="RefSeq" id="WP_144219308.1">
    <property type="nucleotide sequence ID" value="NZ_JAINUY010000001.1"/>
</dbReference>